<name>A0A7W7RAE3_KITKI</name>
<evidence type="ECO:0000313" key="1">
    <source>
        <dbReference type="EMBL" id="MBB4927701.1"/>
    </source>
</evidence>
<proteinExistence type="predicted"/>
<organism evidence="1 2">
    <name type="scientific">Kitasatospora kifunensis</name>
    <name type="common">Streptomyces kifunensis</name>
    <dbReference type="NCBI Taxonomy" id="58351"/>
    <lineage>
        <taxon>Bacteria</taxon>
        <taxon>Bacillati</taxon>
        <taxon>Actinomycetota</taxon>
        <taxon>Actinomycetes</taxon>
        <taxon>Kitasatosporales</taxon>
        <taxon>Streptomycetaceae</taxon>
        <taxon>Kitasatospora</taxon>
    </lineage>
</organism>
<keyword evidence="2" id="KW-1185">Reference proteome</keyword>
<dbReference type="EMBL" id="JACHJV010000002">
    <property type="protein sequence ID" value="MBB4927701.1"/>
    <property type="molecule type" value="Genomic_DNA"/>
</dbReference>
<accession>A0A7W7RAE3</accession>
<dbReference type="Proteomes" id="UP000540506">
    <property type="component" value="Unassembled WGS sequence"/>
</dbReference>
<protein>
    <recommendedName>
        <fullName evidence="3">Extradiol ring-cleavage dioxygenase LigAB LigA subunit domain-containing protein</fullName>
    </recommendedName>
</protein>
<dbReference type="RefSeq" id="WP_184944306.1">
    <property type="nucleotide sequence ID" value="NZ_JACHJV010000002.1"/>
</dbReference>
<evidence type="ECO:0008006" key="3">
    <source>
        <dbReference type="Google" id="ProtNLM"/>
    </source>
</evidence>
<comment type="caution">
    <text evidence="1">The sequence shown here is derived from an EMBL/GenBank/DDBJ whole genome shotgun (WGS) entry which is preliminary data.</text>
</comment>
<dbReference type="AlphaFoldDB" id="A0A7W7RAE3"/>
<sequence>MDNYPLQRALFERIRGSGSHTGAGAPVLPLDQETALAQGDLRALAEYGVHPVLLNAFARLIGKSRDEYRELLVGTGVAVEEVTPRWRAS</sequence>
<reference evidence="1 2" key="1">
    <citation type="submission" date="2020-08" db="EMBL/GenBank/DDBJ databases">
        <title>Sequencing the genomes of 1000 actinobacteria strains.</title>
        <authorList>
            <person name="Klenk H.-P."/>
        </authorList>
    </citation>
    <scope>NUCLEOTIDE SEQUENCE [LARGE SCALE GENOMIC DNA]</scope>
    <source>
        <strain evidence="1 2">DSM 41654</strain>
    </source>
</reference>
<gene>
    <name evidence="1" type="ORF">FHR34_006796</name>
</gene>
<evidence type="ECO:0000313" key="2">
    <source>
        <dbReference type="Proteomes" id="UP000540506"/>
    </source>
</evidence>